<dbReference type="InterPro" id="IPR001789">
    <property type="entry name" value="Sig_transdc_resp-reg_receiver"/>
</dbReference>
<evidence type="ECO:0000256" key="2">
    <source>
        <dbReference type="PROSITE-ProRule" id="PRU00169"/>
    </source>
</evidence>
<dbReference type="AlphaFoldDB" id="A8ZWB5"/>
<dbReference type="eggNOG" id="COG0745">
    <property type="taxonomic scope" value="Bacteria"/>
</dbReference>
<dbReference type="STRING" id="96561.Dole_0913"/>
<dbReference type="SUPFAM" id="SSF103039">
    <property type="entry name" value="CheC-like"/>
    <property type="match status" value="1"/>
</dbReference>
<feature type="modified residue" description="4-aspartylphosphate" evidence="2">
    <location>
        <position position="231"/>
    </location>
</feature>
<dbReference type="Pfam" id="PF13690">
    <property type="entry name" value="CheX"/>
    <property type="match status" value="1"/>
</dbReference>
<dbReference type="SMART" id="SM00448">
    <property type="entry name" value="REC"/>
    <property type="match status" value="1"/>
</dbReference>
<keyword evidence="2" id="KW-0597">Phosphoprotein</keyword>
<sequence length="301" mass="33619">MLTDLQLMTIAPFIDETIRNLKAMCGLSASSGDPFLDDVEKFRFKGYAVAAPTRGKINGVILLHKYIETALTIGNRLRHHMLSEIDEHEEINEEMQVALAEWGNTIIGNATRFLSDKNLGITFDPPYFITDTENLNSLLAHASEVISIPIHIDAGRFYFNYILNRDDNADAESGGIPKDGKILIVDDSAFSRSVVKKYLKAIGYENTLEAANGRQAVEMNETERPDIIFLDYVMPEMTGFEALQRIRLADKKVPIVMCTSISDRNAIAECRALGIAGYVIKPLTADEGPRKLQALLRNPRR</sequence>
<evidence type="ECO:0000256" key="1">
    <source>
        <dbReference type="ARBA" id="ARBA00022500"/>
    </source>
</evidence>
<dbReference type="eggNOG" id="COG1406">
    <property type="taxonomic scope" value="Bacteria"/>
</dbReference>
<dbReference type="InterPro" id="IPR028051">
    <property type="entry name" value="CheX-like_dom"/>
</dbReference>
<dbReference type="PANTHER" id="PTHR43228:SF1">
    <property type="entry name" value="TWO-COMPONENT RESPONSE REGULATOR ARR22"/>
    <property type="match status" value="1"/>
</dbReference>
<dbReference type="HOGENOM" id="CLU_923555_0_0_7"/>
<protein>
    <submittedName>
        <fullName evidence="4">Response regulator receiver protein</fullName>
    </submittedName>
</protein>
<dbReference type="KEGG" id="dol:Dole_0913"/>
<dbReference type="GO" id="GO:0000160">
    <property type="term" value="P:phosphorelay signal transduction system"/>
    <property type="evidence" value="ECO:0007669"/>
    <property type="project" value="InterPro"/>
</dbReference>
<keyword evidence="5" id="KW-1185">Reference proteome</keyword>
<evidence type="ECO:0000313" key="5">
    <source>
        <dbReference type="Proteomes" id="UP000008561"/>
    </source>
</evidence>
<evidence type="ECO:0000259" key="3">
    <source>
        <dbReference type="PROSITE" id="PS50110"/>
    </source>
</evidence>
<dbReference type="PROSITE" id="PS50110">
    <property type="entry name" value="RESPONSE_REGULATORY"/>
    <property type="match status" value="1"/>
</dbReference>
<dbReference type="OrthoDB" id="9786548at2"/>
<dbReference type="GO" id="GO:0006935">
    <property type="term" value="P:chemotaxis"/>
    <property type="evidence" value="ECO:0007669"/>
    <property type="project" value="UniProtKB-KW"/>
</dbReference>
<evidence type="ECO:0000313" key="4">
    <source>
        <dbReference type="EMBL" id="ABW66723.1"/>
    </source>
</evidence>
<name>A8ZWB5_DESOH</name>
<dbReference type="InterPro" id="IPR028976">
    <property type="entry name" value="CheC-like_sf"/>
</dbReference>
<proteinExistence type="predicted"/>
<dbReference type="PANTHER" id="PTHR43228">
    <property type="entry name" value="TWO-COMPONENT RESPONSE REGULATOR"/>
    <property type="match status" value="1"/>
</dbReference>
<accession>A8ZWB5</accession>
<dbReference type="Gene3D" id="3.40.1550.10">
    <property type="entry name" value="CheC-like"/>
    <property type="match status" value="1"/>
</dbReference>
<organism evidence="4 5">
    <name type="scientific">Desulfosudis oleivorans (strain DSM 6200 / JCM 39069 / Hxd3)</name>
    <name type="common">Desulfococcus oleovorans</name>
    <dbReference type="NCBI Taxonomy" id="96561"/>
    <lineage>
        <taxon>Bacteria</taxon>
        <taxon>Pseudomonadati</taxon>
        <taxon>Thermodesulfobacteriota</taxon>
        <taxon>Desulfobacteria</taxon>
        <taxon>Desulfobacterales</taxon>
        <taxon>Desulfosudaceae</taxon>
        <taxon>Desulfosudis</taxon>
    </lineage>
</organism>
<dbReference type="SUPFAM" id="SSF52172">
    <property type="entry name" value="CheY-like"/>
    <property type="match status" value="1"/>
</dbReference>
<dbReference type="RefSeq" id="WP_012174341.1">
    <property type="nucleotide sequence ID" value="NC_009943.1"/>
</dbReference>
<dbReference type="Pfam" id="PF00072">
    <property type="entry name" value="Response_reg"/>
    <property type="match status" value="1"/>
</dbReference>
<dbReference type="InterPro" id="IPR052048">
    <property type="entry name" value="ST_Response_Regulator"/>
</dbReference>
<dbReference type="Proteomes" id="UP000008561">
    <property type="component" value="Chromosome"/>
</dbReference>
<feature type="domain" description="Response regulatory" evidence="3">
    <location>
        <begin position="181"/>
        <end position="296"/>
    </location>
</feature>
<dbReference type="Gene3D" id="3.40.50.2300">
    <property type="match status" value="1"/>
</dbReference>
<dbReference type="InterPro" id="IPR011006">
    <property type="entry name" value="CheY-like_superfamily"/>
</dbReference>
<keyword evidence="1" id="KW-0145">Chemotaxis</keyword>
<reference evidence="4 5" key="1">
    <citation type="submission" date="2007-10" db="EMBL/GenBank/DDBJ databases">
        <title>Complete sequence of Desulfococcus oleovorans Hxd3.</title>
        <authorList>
            <consortium name="US DOE Joint Genome Institute"/>
            <person name="Copeland A."/>
            <person name="Lucas S."/>
            <person name="Lapidus A."/>
            <person name="Barry K."/>
            <person name="Glavina del Rio T."/>
            <person name="Dalin E."/>
            <person name="Tice H."/>
            <person name="Pitluck S."/>
            <person name="Kiss H."/>
            <person name="Brettin T."/>
            <person name="Bruce D."/>
            <person name="Detter J.C."/>
            <person name="Han C."/>
            <person name="Schmutz J."/>
            <person name="Larimer F."/>
            <person name="Land M."/>
            <person name="Hauser L."/>
            <person name="Kyrpides N."/>
            <person name="Kim E."/>
            <person name="Wawrik B."/>
            <person name="Richardson P."/>
        </authorList>
    </citation>
    <scope>NUCLEOTIDE SEQUENCE [LARGE SCALE GENOMIC DNA]</scope>
    <source>
        <strain evidence="5">DSM 6200 / JCM 39069 / Hxd3</strain>
    </source>
</reference>
<dbReference type="EMBL" id="CP000859">
    <property type="protein sequence ID" value="ABW66723.1"/>
    <property type="molecule type" value="Genomic_DNA"/>
</dbReference>
<gene>
    <name evidence="4" type="ordered locus">Dole_0913</name>
</gene>